<protein>
    <recommendedName>
        <fullName evidence="3">lipoate--protein ligase</fullName>
        <ecNumber evidence="3">6.3.1.20</ecNumber>
    </recommendedName>
</protein>
<evidence type="ECO:0000256" key="3">
    <source>
        <dbReference type="ARBA" id="ARBA00012367"/>
    </source>
</evidence>
<comment type="pathway">
    <text evidence="2">Protein modification; protein lipoylation via exogenous pathway; protein N(6)-(lipoyl)lysine from lipoate: step 1/2.</text>
</comment>
<dbReference type="GO" id="GO:0017118">
    <property type="term" value="F:lipoyltransferase activity"/>
    <property type="evidence" value="ECO:0007669"/>
    <property type="project" value="TreeGrafter"/>
</dbReference>
<dbReference type="CDD" id="cd16443">
    <property type="entry name" value="LplA"/>
    <property type="match status" value="1"/>
</dbReference>
<evidence type="ECO:0000256" key="5">
    <source>
        <dbReference type="ARBA" id="ARBA00022741"/>
    </source>
</evidence>
<sequence>MKFFRMPSDDIRMNLATEEYLMDNVVIQEPCLLLYIQKPCVIIGRNQNAYQEINVSYLESESIVLTRRTSGGGAVYDDLGNMSFSFVTKKDAALFGDYQSAAQPIMKGLAAMGATGITVHGRNDLYIDDKKFSGNAMYTKKDRTYAHGTLMFDVDLDALTHVLHVAEEKIASKATKSVRKSVTNIKPYLAEAYRDLDTYAFRDALLCHIYGVSSMEEIADQELQLTGEDHQAIEQLFHDRYANPQWIFAEAPAFDWQKRKRFERVGIVEINFSVAKGLITALQIHGDFFGQKGIESLQDHLIGKPFEAQSIKEILSQHPVDHYIHQMTNDEFLALLFH</sequence>
<dbReference type="Pfam" id="PF10437">
    <property type="entry name" value="Lip_prot_lig_C"/>
    <property type="match status" value="1"/>
</dbReference>
<comment type="catalytic activity">
    <reaction evidence="7">
        <text>L-lysyl-[lipoyl-carrier protein] + (R)-lipoate + ATP = N(6)-[(R)-lipoyl]-L-lysyl-[lipoyl-carrier protein] + AMP + diphosphate + H(+)</text>
        <dbReference type="Rhea" id="RHEA:49288"/>
        <dbReference type="Rhea" id="RHEA-COMP:10500"/>
        <dbReference type="Rhea" id="RHEA-COMP:10502"/>
        <dbReference type="ChEBI" id="CHEBI:15378"/>
        <dbReference type="ChEBI" id="CHEBI:29969"/>
        <dbReference type="ChEBI" id="CHEBI:30616"/>
        <dbReference type="ChEBI" id="CHEBI:33019"/>
        <dbReference type="ChEBI" id="CHEBI:83088"/>
        <dbReference type="ChEBI" id="CHEBI:83099"/>
        <dbReference type="ChEBI" id="CHEBI:456215"/>
        <dbReference type="EC" id="6.3.1.20"/>
    </reaction>
</comment>
<dbReference type="InterPro" id="IPR045864">
    <property type="entry name" value="aa-tRNA-synth_II/BPL/LPL"/>
</dbReference>
<dbReference type="PANTHER" id="PTHR12561:SF3">
    <property type="entry name" value="LIPOYLTRANSFERASE 1, MITOCHONDRIAL"/>
    <property type="match status" value="1"/>
</dbReference>
<dbReference type="Pfam" id="PF21948">
    <property type="entry name" value="LplA-B_cat"/>
    <property type="match status" value="1"/>
</dbReference>
<dbReference type="NCBIfam" id="TIGR00545">
    <property type="entry name" value="lipoyltrans"/>
    <property type="match status" value="1"/>
</dbReference>
<dbReference type="GO" id="GO:0005737">
    <property type="term" value="C:cytoplasm"/>
    <property type="evidence" value="ECO:0007669"/>
    <property type="project" value="TreeGrafter"/>
</dbReference>
<dbReference type="PANTHER" id="PTHR12561">
    <property type="entry name" value="LIPOATE-PROTEIN LIGASE"/>
    <property type="match status" value="1"/>
</dbReference>
<comment type="caution">
    <text evidence="9">The sequence shown here is derived from an EMBL/GenBank/DDBJ whole genome shotgun (WGS) entry which is preliminary data.</text>
</comment>
<dbReference type="SUPFAM" id="SSF82649">
    <property type="entry name" value="SufE/NifU"/>
    <property type="match status" value="1"/>
</dbReference>
<name>A0A242A5I6_9ENTE</name>
<organism evidence="9 10">
    <name type="scientific">Candidatus Enterococcus testudinis</name>
    <dbReference type="NCBI Taxonomy" id="1834191"/>
    <lineage>
        <taxon>Bacteria</taxon>
        <taxon>Bacillati</taxon>
        <taxon>Bacillota</taxon>
        <taxon>Bacilli</taxon>
        <taxon>Lactobacillales</taxon>
        <taxon>Enterococcaceae</taxon>
        <taxon>Enterococcus</taxon>
    </lineage>
</organism>
<dbReference type="Proteomes" id="UP000195043">
    <property type="component" value="Unassembled WGS sequence"/>
</dbReference>
<dbReference type="EMBL" id="NGKU01000001">
    <property type="protein sequence ID" value="OTN76179.1"/>
    <property type="molecule type" value="Genomic_DNA"/>
</dbReference>
<dbReference type="GO" id="GO:0009249">
    <property type="term" value="P:protein lipoylation"/>
    <property type="evidence" value="ECO:0007669"/>
    <property type="project" value="InterPro"/>
</dbReference>
<dbReference type="InterPro" id="IPR004143">
    <property type="entry name" value="BPL_LPL_catalytic"/>
</dbReference>
<feature type="domain" description="BPL/LPL catalytic" evidence="8">
    <location>
        <begin position="26"/>
        <end position="217"/>
    </location>
</feature>
<gene>
    <name evidence="9" type="ORF">A5886_001256</name>
</gene>
<dbReference type="STRING" id="1834191.A5886_001256"/>
<dbReference type="UniPathway" id="UPA00537">
    <property type="reaction ID" value="UER00594"/>
</dbReference>
<evidence type="ECO:0000256" key="1">
    <source>
        <dbReference type="ARBA" id="ARBA00005085"/>
    </source>
</evidence>
<evidence type="ECO:0000256" key="4">
    <source>
        <dbReference type="ARBA" id="ARBA00022598"/>
    </source>
</evidence>
<dbReference type="Gene3D" id="3.30.930.10">
    <property type="entry name" value="Bira Bifunctional Protein, Domain 2"/>
    <property type="match status" value="1"/>
</dbReference>
<accession>A0A242A5I6</accession>
<evidence type="ECO:0000256" key="6">
    <source>
        <dbReference type="ARBA" id="ARBA00022840"/>
    </source>
</evidence>
<dbReference type="Gene3D" id="3.30.390.50">
    <property type="entry name" value="CO dehydrogenase flavoprotein, C-terminal domain"/>
    <property type="match status" value="1"/>
</dbReference>
<proteinExistence type="predicted"/>
<keyword evidence="10" id="KW-1185">Reference proteome</keyword>
<dbReference type="SUPFAM" id="SSF55681">
    <property type="entry name" value="Class II aaRS and biotin synthetases"/>
    <property type="match status" value="1"/>
</dbReference>
<keyword evidence="5" id="KW-0547">Nucleotide-binding</keyword>
<dbReference type="GO" id="GO:0005524">
    <property type="term" value="F:ATP binding"/>
    <property type="evidence" value="ECO:0007669"/>
    <property type="project" value="UniProtKB-KW"/>
</dbReference>
<keyword evidence="4" id="KW-0436">Ligase</keyword>
<dbReference type="RefSeq" id="WP_086274163.1">
    <property type="nucleotide sequence ID" value="NZ_NGKU01000001.1"/>
</dbReference>
<dbReference type="InterPro" id="IPR019491">
    <property type="entry name" value="Lipoate_protein_ligase_C"/>
</dbReference>
<dbReference type="GO" id="GO:0016979">
    <property type="term" value="F:lipoate-protein ligase activity"/>
    <property type="evidence" value="ECO:0007669"/>
    <property type="project" value="UniProtKB-EC"/>
</dbReference>
<evidence type="ECO:0000256" key="7">
    <source>
        <dbReference type="ARBA" id="ARBA00048037"/>
    </source>
</evidence>
<evidence type="ECO:0000259" key="8">
    <source>
        <dbReference type="PROSITE" id="PS51733"/>
    </source>
</evidence>
<dbReference type="PROSITE" id="PS51733">
    <property type="entry name" value="BPL_LPL_CATALYTIC"/>
    <property type="match status" value="1"/>
</dbReference>
<dbReference type="InterPro" id="IPR004562">
    <property type="entry name" value="LipoylTrfase_LipoateP_Ligase"/>
</dbReference>
<keyword evidence="6" id="KW-0067">ATP-binding</keyword>
<evidence type="ECO:0000313" key="10">
    <source>
        <dbReference type="Proteomes" id="UP000195043"/>
    </source>
</evidence>
<dbReference type="AlphaFoldDB" id="A0A242A5I6"/>
<reference evidence="9 10" key="1">
    <citation type="submission" date="2017-05" db="EMBL/GenBank/DDBJ databases">
        <title>The Genome Sequence of Enterococcus sp. 8G7_MSG3316.</title>
        <authorList>
            <consortium name="The Broad Institute Genomics Platform"/>
            <consortium name="The Broad Institute Genomic Center for Infectious Diseases"/>
            <person name="Earl A."/>
            <person name="Manson A."/>
            <person name="Schwartman J."/>
            <person name="Gilmore M."/>
            <person name="Abouelleil A."/>
            <person name="Cao P."/>
            <person name="Chapman S."/>
            <person name="Cusick C."/>
            <person name="Shea T."/>
            <person name="Young S."/>
            <person name="Neafsey D."/>
            <person name="Nusbaum C."/>
            <person name="Birren B."/>
        </authorList>
    </citation>
    <scope>NUCLEOTIDE SEQUENCE [LARGE SCALE GENOMIC DNA]</scope>
    <source>
        <strain evidence="9 10">8G7_MSG3316</strain>
    </source>
</reference>
<dbReference type="OrthoDB" id="9788148at2"/>
<comment type="pathway">
    <text evidence="1">Protein modification; protein lipoylation via exogenous pathway; protein N(6)-(lipoyl)lysine from lipoate: step 2/2.</text>
</comment>
<evidence type="ECO:0000256" key="2">
    <source>
        <dbReference type="ARBA" id="ARBA00005124"/>
    </source>
</evidence>
<dbReference type="EC" id="6.3.1.20" evidence="3"/>
<evidence type="ECO:0000313" key="9">
    <source>
        <dbReference type="EMBL" id="OTN76179.1"/>
    </source>
</evidence>